<dbReference type="EMBL" id="BGPR01000574">
    <property type="protein sequence ID" value="GBM26972.1"/>
    <property type="molecule type" value="Genomic_DNA"/>
</dbReference>
<comment type="caution">
    <text evidence="2">The sequence shown here is derived from an EMBL/GenBank/DDBJ whole genome shotgun (WGS) entry which is preliminary data.</text>
</comment>
<feature type="non-terminal residue" evidence="2">
    <location>
        <position position="27"/>
    </location>
</feature>
<evidence type="ECO:0000313" key="2">
    <source>
        <dbReference type="EMBL" id="GBM26972.1"/>
    </source>
</evidence>
<dbReference type="Proteomes" id="UP000499080">
    <property type="component" value="Unassembled WGS sequence"/>
</dbReference>
<dbReference type="AlphaFoldDB" id="A0A4Y2ECZ8"/>
<keyword evidence="1" id="KW-0812">Transmembrane</keyword>
<evidence type="ECO:0000313" key="3">
    <source>
        <dbReference type="Proteomes" id="UP000499080"/>
    </source>
</evidence>
<accession>A0A4Y2ECZ8</accession>
<protein>
    <submittedName>
        <fullName evidence="2">Uncharacterized protein</fullName>
    </submittedName>
</protein>
<gene>
    <name evidence="2" type="ORF">AVEN_47176_1</name>
</gene>
<keyword evidence="3" id="KW-1185">Reference proteome</keyword>
<organism evidence="2 3">
    <name type="scientific">Araneus ventricosus</name>
    <name type="common">Orbweaver spider</name>
    <name type="synonym">Epeira ventricosa</name>
    <dbReference type="NCBI Taxonomy" id="182803"/>
    <lineage>
        <taxon>Eukaryota</taxon>
        <taxon>Metazoa</taxon>
        <taxon>Ecdysozoa</taxon>
        <taxon>Arthropoda</taxon>
        <taxon>Chelicerata</taxon>
        <taxon>Arachnida</taxon>
        <taxon>Araneae</taxon>
        <taxon>Araneomorphae</taxon>
        <taxon>Entelegynae</taxon>
        <taxon>Araneoidea</taxon>
        <taxon>Araneidae</taxon>
        <taxon>Araneus</taxon>
    </lineage>
</organism>
<name>A0A4Y2ECZ8_ARAVE</name>
<keyword evidence="1" id="KW-1133">Transmembrane helix</keyword>
<keyword evidence="1" id="KW-0472">Membrane</keyword>
<evidence type="ECO:0000256" key="1">
    <source>
        <dbReference type="SAM" id="Phobius"/>
    </source>
</evidence>
<proteinExistence type="predicted"/>
<reference evidence="2 3" key="1">
    <citation type="journal article" date="2019" name="Sci. Rep.">
        <title>Orb-weaving spider Araneus ventricosus genome elucidates the spidroin gene catalogue.</title>
        <authorList>
            <person name="Kono N."/>
            <person name="Nakamura H."/>
            <person name="Ohtoshi R."/>
            <person name="Moran D.A.P."/>
            <person name="Shinohara A."/>
            <person name="Yoshida Y."/>
            <person name="Fujiwara M."/>
            <person name="Mori M."/>
            <person name="Tomita M."/>
            <person name="Arakawa K."/>
        </authorList>
    </citation>
    <scope>NUCLEOTIDE SEQUENCE [LARGE SCALE GENOMIC DNA]</scope>
</reference>
<feature type="transmembrane region" description="Helical" evidence="1">
    <location>
        <begin position="6"/>
        <end position="22"/>
    </location>
</feature>
<sequence>MLGSVIWLVVVAALWGFSTPLIRHGSA</sequence>